<dbReference type="Pfam" id="PF08238">
    <property type="entry name" value="Sel1"/>
    <property type="match status" value="4"/>
</dbReference>
<organism evidence="2 3">
    <name type="scientific">Agrobacterium tumefaciens</name>
    <dbReference type="NCBI Taxonomy" id="358"/>
    <lineage>
        <taxon>Bacteria</taxon>
        <taxon>Pseudomonadati</taxon>
        <taxon>Pseudomonadota</taxon>
        <taxon>Alphaproteobacteria</taxon>
        <taxon>Hyphomicrobiales</taxon>
        <taxon>Rhizobiaceae</taxon>
        <taxon>Rhizobium/Agrobacterium group</taxon>
        <taxon>Agrobacterium</taxon>
        <taxon>Agrobacterium tumefaciens complex</taxon>
    </lineage>
</organism>
<dbReference type="RefSeq" id="WP_137004475.1">
    <property type="nucleotide sequence ID" value="NZ_CP039923.1"/>
</dbReference>
<evidence type="ECO:0000313" key="2">
    <source>
        <dbReference type="EMBL" id="QCL95532.1"/>
    </source>
</evidence>
<feature type="signal peptide" evidence="1">
    <location>
        <begin position="1"/>
        <end position="22"/>
    </location>
</feature>
<dbReference type="InterPro" id="IPR050767">
    <property type="entry name" value="Sel1_AlgK"/>
</dbReference>
<dbReference type="InterPro" id="IPR006597">
    <property type="entry name" value="Sel1-like"/>
</dbReference>
<keyword evidence="1" id="KW-0732">Signal</keyword>
<dbReference type="EMBL" id="CP039923">
    <property type="protein sequence ID" value="QCL95532.1"/>
    <property type="molecule type" value="Genomic_DNA"/>
</dbReference>
<dbReference type="SMART" id="SM00671">
    <property type="entry name" value="SEL1"/>
    <property type="match status" value="3"/>
</dbReference>
<evidence type="ECO:0000256" key="1">
    <source>
        <dbReference type="SAM" id="SignalP"/>
    </source>
</evidence>
<name>A0A4D7YVG0_AGRTU</name>
<evidence type="ECO:0000313" key="3">
    <source>
        <dbReference type="Proteomes" id="UP000298649"/>
    </source>
</evidence>
<dbReference type="Gene3D" id="1.25.40.10">
    <property type="entry name" value="Tetratricopeptide repeat domain"/>
    <property type="match status" value="2"/>
</dbReference>
<sequence>MKLSVIFTLVTVLPIATIAAHAAGKSTVPVPKARATVAESPQALPVARLPSLEVAKKLPLARQLEIAAAALNESRRDLRNPDLGFSLLISAAPRNREAVRLLAKGIVNNDYSFGANAGKVMNLLAKEAMRGSSSCVIAWARMQQLGIDVSKNDALAYKWYRWAALVGNLRGIEETSLALLEGRGVTRDVNEAIALLDKLQPVRRGARYVETASLLMQSADAEATARAEKLLLAAIDLSPERSLSAATKLSDGRFSAAAREKAQAIIAAAPKGGPISEDGKIARALWNSNDPAEIRKGVDMFAEAARAGDEKAVPFLAKALNRSGVPATMHERILQILEPYADRGDMEAIRAVSEAYFVGRGTSRSFEKVAAYRKLAATQGDSEAQYLLGLMYAQATGVVKDIGQAKYWLTQSADGGYLLARSALISLDGMAR</sequence>
<dbReference type="InterPro" id="IPR011990">
    <property type="entry name" value="TPR-like_helical_dom_sf"/>
</dbReference>
<dbReference type="PANTHER" id="PTHR11102:SF147">
    <property type="entry name" value="SEL1L ADAPTOR SUBUNIT OF ERAD E3 UBIQUITIN LIGASE"/>
    <property type="match status" value="1"/>
</dbReference>
<protein>
    <submittedName>
        <fullName evidence="2">Sel1 repeat family protein</fullName>
    </submittedName>
</protein>
<gene>
    <name evidence="2" type="ORF">CFBP7129_14625</name>
</gene>
<dbReference type="GO" id="GO:0036503">
    <property type="term" value="P:ERAD pathway"/>
    <property type="evidence" value="ECO:0007669"/>
    <property type="project" value="TreeGrafter"/>
</dbReference>
<dbReference type="Proteomes" id="UP000298649">
    <property type="component" value="Chromosome linear"/>
</dbReference>
<accession>A0A4D7YVG0</accession>
<reference evidence="2 3" key="1">
    <citation type="submission" date="2019-04" db="EMBL/GenBank/DDBJ databases">
        <title>Complete genome sequence of Agrobacterium tumefaciens CFBP7129.</title>
        <authorList>
            <person name="Haryono M."/>
            <person name="Lin Y.-C."/>
            <person name="Lai E.-M."/>
            <person name="Kuo C.-H."/>
        </authorList>
    </citation>
    <scope>NUCLEOTIDE SEQUENCE [LARGE SCALE GENOMIC DNA]</scope>
    <source>
        <strain evidence="2 3">CFBP7129</strain>
    </source>
</reference>
<proteinExistence type="predicted"/>
<dbReference type="PANTHER" id="PTHR11102">
    <property type="entry name" value="SEL-1-LIKE PROTEIN"/>
    <property type="match status" value="1"/>
</dbReference>
<dbReference type="SUPFAM" id="SSF81901">
    <property type="entry name" value="HCP-like"/>
    <property type="match status" value="2"/>
</dbReference>
<feature type="chain" id="PRO_5020484118" evidence="1">
    <location>
        <begin position="23"/>
        <end position="432"/>
    </location>
</feature>
<dbReference type="AlphaFoldDB" id="A0A4D7YVG0"/>